<dbReference type="Proteomes" id="UP000182690">
    <property type="component" value="Unassembled WGS sequence"/>
</dbReference>
<proteinExistence type="predicted"/>
<gene>
    <name evidence="1" type="ORF">SAMN04488565_1074</name>
</gene>
<reference evidence="1 2" key="1">
    <citation type="submission" date="2016-10" db="EMBL/GenBank/DDBJ databases">
        <authorList>
            <person name="de Groot N.N."/>
        </authorList>
    </citation>
    <scope>NUCLEOTIDE SEQUENCE [LARGE SCALE GENOMIC DNA]</scope>
    <source>
        <strain evidence="1 2">DSM 22788</strain>
    </source>
</reference>
<protein>
    <submittedName>
        <fullName evidence="1">Uncharacterized protein</fullName>
    </submittedName>
</protein>
<dbReference type="EMBL" id="FNKB01000001">
    <property type="protein sequence ID" value="SDQ17091.1"/>
    <property type="molecule type" value="Genomic_DNA"/>
</dbReference>
<organism evidence="1 2">
    <name type="scientific">Leucobacter chromiiresistens</name>
    <dbReference type="NCBI Taxonomy" id="1079994"/>
    <lineage>
        <taxon>Bacteria</taxon>
        <taxon>Bacillati</taxon>
        <taxon>Actinomycetota</taxon>
        <taxon>Actinomycetes</taxon>
        <taxon>Micrococcales</taxon>
        <taxon>Microbacteriaceae</taxon>
        <taxon>Leucobacter</taxon>
    </lineage>
</organism>
<accession>A0A1H0YQ65</accession>
<evidence type="ECO:0000313" key="1">
    <source>
        <dbReference type="EMBL" id="SDQ17091.1"/>
    </source>
</evidence>
<name>A0A1H0YQ65_9MICO</name>
<evidence type="ECO:0000313" key="2">
    <source>
        <dbReference type="Proteomes" id="UP000182690"/>
    </source>
</evidence>
<sequence>MYSLPRKRNYVCEGEVTEDLSQRDAYYRGETV</sequence>
<dbReference type="AlphaFoldDB" id="A0A1H0YQ65"/>